<dbReference type="SMART" id="SM00448">
    <property type="entry name" value="REC"/>
    <property type="match status" value="1"/>
</dbReference>
<reference evidence="5 6" key="1">
    <citation type="submission" date="2016-10" db="EMBL/GenBank/DDBJ databases">
        <authorList>
            <person name="de Groot N.N."/>
        </authorList>
    </citation>
    <scope>NUCLEOTIDE SEQUENCE [LARGE SCALE GENOMIC DNA]</scope>
    <source>
        <strain evidence="5 6">DSM 21668</strain>
    </source>
</reference>
<keyword evidence="6" id="KW-1185">Reference proteome</keyword>
<dbReference type="SUPFAM" id="SSF52172">
    <property type="entry name" value="CheY-like"/>
    <property type="match status" value="1"/>
</dbReference>
<dbReference type="OrthoDB" id="1646880at2"/>
<keyword evidence="2" id="KW-0597">Phosphoprotein</keyword>
<dbReference type="GO" id="GO:0005829">
    <property type="term" value="C:cytosol"/>
    <property type="evidence" value="ECO:0007669"/>
    <property type="project" value="TreeGrafter"/>
</dbReference>
<dbReference type="Pfam" id="PF04397">
    <property type="entry name" value="LytTR"/>
    <property type="match status" value="1"/>
</dbReference>
<keyword evidence="1" id="KW-0238">DNA-binding</keyword>
<evidence type="ECO:0000313" key="5">
    <source>
        <dbReference type="EMBL" id="SDL22839.1"/>
    </source>
</evidence>
<name>A0A1G9ICA4_9BACT</name>
<dbReference type="Proteomes" id="UP000198901">
    <property type="component" value="Unassembled WGS sequence"/>
</dbReference>
<proteinExistence type="predicted"/>
<dbReference type="STRING" id="563176.SAMN04488090_0421"/>
<evidence type="ECO:0000259" key="4">
    <source>
        <dbReference type="PROSITE" id="PS50930"/>
    </source>
</evidence>
<dbReference type="Gene3D" id="3.40.50.2300">
    <property type="match status" value="1"/>
</dbReference>
<dbReference type="Pfam" id="PF00072">
    <property type="entry name" value="Response_reg"/>
    <property type="match status" value="1"/>
</dbReference>
<gene>
    <name evidence="5" type="ORF">SAMN04488090_0421</name>
</gene>
<dbReference type="EMBL" id="FNGS01000001">
    <property type="protein sequence ID" value="SDL22839.1"/>
    <property type="molecule type" value="Genomic_DNA"/>
</dbReference>
<dbReference type="Gene3D" id="2.40.50.1020">
    <property type="entry name" value="LytTr DNA-binding domain"/>
    <property type="match status" value="1"/>
</dbReference>
<feature type="domain" description="HTH LytTR-type" evidence="4">
    <location>
        <begin position="123"/>
        <end position="221"/>
    </location>
</feature>
<sequence>MTCLLVEDEPLARLRLSDYIRKVPFLIPEGVFESTEDALPALLNRKPDLLFLDIEMDGLSGLELLAALPYRPAVILTTAYDQYALRGFELGVADYLLKPYTFERFLQAVLRVKEAVAASREYFFVKTEYRLQKVDFSEILFIEGMRDYRRLHLTASKIMTLETFGDLERQLPAGRFCRVHKSYLVALDRVESIERDRIRIGAEYIPVSDTYREDFYRKIGRPAK</sequence>
<dbReference type="RefSeq" id="WP_093197082.1">
    <property type="nucleotide sequence ID" value="NZ_FNGS01000001.1"/>
</dbReference>
<dbReference type="AlphaFoldDB" id="A0A1G9ICA4"/>
<protein>
    <submittedName>
        <fullName evidence="5">Two component transcriptional regulator, LytTR family</fullName>
    </submittedName>
</protein>
<evidence type="ECO:0000256" key="1">
    <source>
        <dbReference type="ARBA" id="ARBA00023125"/>
    </source>
</evidence>
<dbReference type="InterPro" id="IPR039420">
    <property type="entry name" value="WalR-like"/>
</dbReference>
<dbReference type="PANTHER" id="PTHR48111">
    <property type="entry name" value="REGULATOR OF RPOS"/>
    <property type="match status" value="1"/>
</dbReference>
<dbReference type="PROSITE" id="PS50930">
    <property type="entry name" value="HTH_LYTTR"/>
    <property type="match status" value="1"/>
</dbReference>
<feature type="domain" description="Response regulatory" evidence="3">
    <location>
        <begin position="2"/>
        <end position="113"/>
    </location>
</feature>
<evidence type="ECO:0000313" key="6">
    <source>
        <dbReference type="Proteomes" id="UP000198901"/>
    </source>
</evidence>
<dbReference type="InterPro" id="IPR001789">
    <property type="entry name" value="Sig_transdc_resp-reg_receiver"/>
</dbReference>
<evidence type="ECO:0000256" key="2">
    <source>
        <dbReference type="PROSITE-ProRule" id="PRU00169"/>
    </source>
</evidence>
<dbReference type="GO" id="GO:0000156">
    <property type="term" value="F:phosphorelay response regulator activity"/>
    <property type="evidence" value="ECO:0007669"/>
    <property type="project" value="TreeGrafter"/>
</dbReference>
<organism evidence="5 6">
    <name type="scientific">Siphonobacter aquaeclarae</name>
    <dbReference type="NCBI Taxonomy" id="563176"/>
    <lineage>
        <taxon>Bacteria</taxon>
        <taxon>Pseudomonadati</taxon>
        <taxon>Bacteroidota</taxon>
        <taxon>Cytophagia</taxon>
        <taxon>Cytophagales</taxon>
        <taxon>Cytophagaceae</taxon>
        <taxon>Siphonobacter</taxon>
    </lineage>
</organism>
<dbReference type="GO" id="GO:0032993">
    <property type="term" value="C:protein-DNA complex"/>
    <property type="evidence" value="ECO:0007669"/>
    <property type="project" value="TreeGrafter"/>
</dbReference>
<dbReference type="GO" id="GO:0000976">
    <property type="term" value="F:transcription cis-regulatory region binding"/>
    <property type="evidence" value="ECO:0007669"/>
    <property type="project" value="TreeGrafter"/>
</dbReference>
<dbReference type="PROSITE" id="PS50110">
    <property type="entry name" value="RESPONSE_REGULATORY"/>
    <property type="match status" value="1"/>
</dbReference>
<dbReference type="InterPro" id="IPR011006">
    <property type="entry name" value="CheY-like_superfamily"/>
</dbReference>
<dbReference type="PANTHER" id="PTHR48111:SF17">
    <property type="entry name" value="TRANSCRIPTIONAL REGULATORY PROTEIN YPDB"/>
    <property type="match status" value="1"/>
</dbReference>
<evidence type="ECO:0000259" key="3">
    <source>
        <dbReference type="PROSITE" id="PS50110"/>
    </source>
</evidence>
<feature type="modified residue" description="4-aspartylphosphate" evidence="2">
    <location>
        <position position="53"/>
    </location>
</feature>
<dbReference type="InterPro" id="IPR007492">
    <property type="entry name" value="LytTR_DNA-bd_dom"/>
</dbReference>
<accession>A0A1G9ICA4</accession>
<dbReference type="GO" id="GO:0006355">
    <property type="term" value="P:regulation of DNA-templated transcription"/>
    <property type="evidence" value="ECO:0007669"/>
    <property type="project" value="TreeGrafter"/>
</dbReference>
<dbReference type="SMART" id="SM00850">
    <property type="entry name" value="LytTR"/>
    <property type="match status" value="1"/>
</dbReference>